<keyword evidence="1" id="KW-0812">Transmembrane</keyword>
<evidence type="ECO:0000256" key="1">
    <source>
        <dbReference type="SAM" id="Phobius"/>
    </source>
</evidence>
<comment type="caution">
    <text evidence="2">The sequence shown here is derived from an EMBL/GenBank/DDBJ whole genome shotgun (WGS) entry which is preliminary data.</text>
</comment>
<accession>A0A368F0X0</accession>
<keyword evidence="3" id="KW-1185">Reference proteome</keyword>
<dbReference type="OrthoDB" id="5891281at2759"/>
<dbReference type="EMBL" id="JOJR01010730">
    <property type="protein sequence ID" value="RCN25713.1"/>
    <property type="molecule type" value="Genomic_DNA"/>
</dbReference>
<proteinExistence type="predicted"/>
<feature type="transmembrane region" description="Helical" evidence="1">
    <location>
        <begin position="12"/>
        <end position="34"/>
    </location>
</feature>
<protein>
    <submittedName>
        <fullName evidence="2">Uncharacterized protein</fullName>
    </submittedName>
</protein>
<evidence type="ECO:0000313" key="3">
    <source>
        <dbReference type="Proteomes" id="UP000252519"/>
    </source>
</evidence>
<reference evidence="2 3" key="1">
    <citation type="submission" date="2014-10" db="EMBL/GenBank/DDBJ databases">
        <title>Draft genome of the hookworm Ancylostoma caninum.</title>
        <authorList>
            <person name="Mitreva M."/>
        </authorList>
    </citation>
    <scope>NUCLEOTIDE SEQUENCE [LARGE SCALE GENOMIC DNA]</scope>
    <source>
        <strain evidence="2 3">Baltimore</strain>
    </source>
</reference>
<dbReference type="Proteomes" id="UP000252519">
    <property type="component" value="Unassembled WGS sequence"/>
</dbReference>
<sequence>LIFQCSENCQNVIHSCIVCSVVLATFFLQISNLLEEEQPTGVRLRLRKGSYLEGELSLKEVDLSSVQRLRLRVNRDRIVLLADNTRSLYDFCVPFYLDPTNAHHKLGADLTKLAFSVPVFYP</sequence>
<organism evidence="2 3">
    <name type="scientific">Ancylostoma caninum</name>
    <name type="common">Dog hookworm</name>
    <dbReference type="NCBI Taxonomy" id="29170"/>
    <lineage>
        <taxon>Eukaryota</taxon>
        <taxon>Metazoa</taxon>
        <taxon>Ecdysozoa</taxon>
        <taxon>Nematoda</taxon>
        <taxon>Chromadorea</taxon>
        <taxon>Rhabditida</taxon>
        <taxon>Rhabditina</taxon>
        <taxon>Rhabditomorpha</taxon>
        <taxon>Strongyloidea</taxon>
        <taxon>Ancylostomatidae</taxon>
        <taxon>Ancylostomatinae</taxon>
        <taxon>Ancylostoma</taxon>
    </lineage>
</organism>
<keyword evidence="1" id="KW-0472">Membrane</keyword>
<evidence type="ECO:0000313" key="2">
    <source>
        <dbReference type="EMBL" id="RCN25713.1"/>
    </source>
</evidence>
<feature type="non-terminal residue" evidence="2">
    <location>
        <position position="1"/>
    </location>
</feature>
<keyword evidence="1" id="KW-1133">Transmembrane helix</keyword>
<gene>
    <name evidence="2" type="ORF">ANCCAN_28571</name>
</gene>
<name>A0A368F0X0_ANCCA</name>
<dbReference type="AlphaFoldDB" id="A0A368F0X0"/>